<comment type="caution">
    <text evidence="4">The sequence shown here is derived from an EMBL/GenBank/DDBJ whole genome shotgun (WGS) entry which is preliminary data.</text>
</comment>
<evidence type="ECO:0000259" key="3">
    <source>
        <dbReference type="Pfam" id="PF01205"/>
    </source>
</evidence>
<organism evidence="4 5">
    <name type="scientific">Pseudocercospora fuligena</name>
    <dbReference type="NCBI Taxonomy" id="685502"/>
    <lineage>
        <taxon>Eukaryota</taxon>
        <taxon>Fungi</taxon>
        <taxon>Dikarya</taxon>
        <taxon>Ascomycota</taxon>
        <taxon>Pezizomycotina</taxon>
        <taxon>Dothideomycetes</taxon>
        <taxon>Dothideomycetidae</taxon>
        <taxon>Mycosphaerellales</taxon>
        <taxon>Mycosphaerellaceae</taxon>
        <taxon>Pseudocercospora</taxon>
    </lineage>
</organism>
<name>A0A8H6RI37_9PEZI</name>
<dbReference type="InterPro" id="IPR036956">
    <property type="entry name" value="Impact_N_sf"/>
</dbReference>
<feature type="domain" description="Impact N-terminal" evidence="3">
    <location>
        <begin position="28"/>
        <end position="132"/>
    </location>
</feature>
<dbReference type="EMBL" id="JABCIY010000158">
    <property type="protein sequence ID" value="KAF7191222.1"/>
    <property type="molecule type" value="Genomic_DNA"/>
</dbReference>
<evidence type="ECO:0000256" key="1">
    <source>
        <dbReference type="ARBA" id="ARBA00007665"/>
    </source>
</evidence>
<sequence>MSLKRKHSNDEPDAEEGDLFQSEPIEDRKSTFVAYFSPSLKPKDLQNLPVIANADHKILAWRKESNQQSITKAKQYVTGSDDDGEKYAGKKVEKVLEALQAEGACVVARWWGGIMLGPVRFTHIESCAKDAIRECQNQRAEAQMKKRRIEQEEIEHAKLAKALVERDKSIETLRALAMEKENRVKQVRAASQSEQNAQDPPKTETPISNAKPAMHYATMPLDRLRALDKARDATLGFLLKRIDKAEADLAAKNQDGELSKE</sequence>
<proteinExistence type="inferred from homology"/>
<feature type="compositionally biased region" description="Polar residues" evidence="2">
    <location>
        <begin position="189"/>
        <end position="198"/>
    </location>
</feature>
<protein>
    <submittedName>
        <fullName evidence="4">IMPACT family member C14C8.09c</fullName>
    </submittedName>
</protein>
<dbReference type="InterPro" id="IPR001498">
    <property type="entry name" value="Impact_N"/>
</dbReference>
<dbReference type="GO" id="GO:0140469">
    <property type="term" value="P:GCN2-mediated signaling"/>
    <property type="evidence" value="ECO:0007669"/>
    <property type="project" value="TreeGrafter"/>
</dbReference>
<comment type="similarity">
    <text evidence="1">Belongs to the IMPACT family.</text>
</comment>
<dbReference type="InterPro" id="IPR023582">
    <property type="entry name" value="Impact"/>
</dbReference>
<dbReference type="SUPFAM" id="SSF54211">
    <property type="entry name" value="Ribosomal protein S5 domain 2-like"/>
    <property type="match status" value="1"/>
</dbReference>
<reference evidence="4" key="1">
    <citation type="submission" date="2020-04" db="EMBL/GenBank/DDBJ databases">
        <title>Draft genome resource of the tomato pathogen Pseudocercospora fuligena.</title>
        <authorList>
            <person name="Zaccaron A."/>
        </authorList>
    </citation>
    <scope>NUCLEOTIDE SEQUENCE</scope>
    <source>
        <strain evidence="4">PF001</strain>
    </source>
</reference>
<dbReference type="PANTHER" id="PTHR16301">
    <property type="entry name" value="IMPACT-RELATED"/>
    <property type="match status" value="1"/>
</dbReference>
<dbReference type="AlphaFoldDB" id="A0A8H6RI37"/>
<feature type="region of interest" description="Disordered" evidence="2">
    <location>
        <begin position="1"/>
        <end position="25"/>
    </location>
</feature>
<keyword evidence="5" id="KW-1185">Reference proteome</keyword>
<accession>A0A8H6RI37</accession>
<dbReference type="GO" id="GO:0006446">
    <property type="term" value="P:regulation of translational initiation"/>
    <property type="evidence" value="ECO:0007669"/>
    <property type="project" value="TreeGrafter"/>
</dbReference>
<evidence type="ECO:0000313" key="4">
    <source>
        <dbReference type="EMBL" id="KAF7191222.1"/>
    </source>
</evidence>
<dbReference type="Gene3D" id="3.30.230.30">
    <property type="entry name" value="Impact, N-terminal domain"/>
    <property type="match status" value="1"/>
</dbReference>
<dbReference type="GO" id="GO:0005737">
    <property type="term" value="C:cytoplasm"/>
    <property type="evidence" value="ECO:0007669"/>
    <property type="project" value="TreeGrafter"/>
</dbReference>
<dbReference type="Proteomes" id="UP000660729">
    <property type="component" value="Unassembled WGS sequence"/>
</dbReference>
<dbReference type="InterPro" id="IPR020568">
    <property type="entry name" value="Ribosomal_Su5_D2-typ_SF"/>
</dbReference>
<feature type="region of interest" description="Disordered" evidence="2">
    <location>
        <begin position="187"/>
        <end position="213"/>
    </location>
</feature>
<dbReference type="Pfam" id="PF01205">
    <property type="entry name" value="Impact_N"/>
    <property type="match status" value="1"/>
</dbReference>
<dbReference type="PANTHER" id="PTHR16301:SF25">
    <property type="entry name" value="PROTEIN IMPACT"/>
    <property type="match status" value="1"/>
</dbReference>
<evidence type="ECO:0000256" key="2">
    <source>
        <dbReference type="SAM" id="MobiDB-lite"/>
    </source>
</evidence>
<dbReference type="OrthoDB" id="69641at2759"/>
<gene>
    <name evidence="4" type="ORF">HII31_07245</name>
</gene>
<evidence type="ECO:0000313" key="5">
    <source>
        <dbReference type="Proteomes" id="UP000660729"/>
    </source>
</evidence>